<dbReference type="RefSeq" id="WP_146289774.1">
    <property type="nucleotide sequence ID" value="NZ_CP042304.1"/>
</dbReference>
<dbReference type="Proteomes" id="UP000315364">
    <property type="component" value="Chromosome"/>
</dbReference>
<name>A0A5B8LUI3_9HYPH</name>
<dbReference type="InterPro" id="IPR007138">
    <property type="entry name" value="ABM_dom"/>
</dbReference>
<sequence length="98" mass="11013">MIYVIATFRIRPAALESFVEAAYALIDVARRQPGCLYYDLHASVTDPDRVMCFEQWQDRPAFDRHLATPDVASFSAAIEGLVLSSKIEIIHPDSIDTL</sequence>
<feature type="domain" description="ABM" evidence="1">
    <location>
        <begin position="2"/>
        <end position="90"/>
    </location>
</feature>
<evidence type="ECO:0000313" key="3">
    <source>
        <dbReference type="Proteomes" id="UP000315364"/>
    </source>
</evidence>
<dbReference type="GO" id="GO:0004497">
    <property type="term" value="F:monooxygenase activity"/>
    <property type="evidence" value="ECO:0007669"/>
    <property type="project" value="UniProtKB-KW"/>
</dbReference>
<dbReference type="InterPro" id="IPR050744">
    <property type="entry name" value="AI-2_Isomerase_LsrG"/>
</dbReference>
<dbReference type="SUPFAM" id="SSF54909">
    <property type="entry name" value="Dimeric alpha+beta barrel"/>
    <property type="match status" value="1"/>
</dbReference>
<keyword evidence="3" id="KW-1185">Reference proteome</keyword>
<organism evidence="2 3">
    <name type="scientific">Devosia ginsengisoli</name>
    <dbReference type="NCBI Taxonomy" id="400770"/>
    <lineage>
        <taxon>Bacteria</taxon>
        <taxon>Pseudomonadati</taxon>
        <taxon>Pseudomonadota</taxon>
        <taxon>Alphaproteobacteria</taxon>
        <taxon>Hyphomicrobiales</taxon>
        <taxon>Devosiaceae</taxon>
        <taxon>Devosia</taxon>
    </lineage>
</organism>
<reference evidence="2 3" key="1">
    <citation type="submission" date="2019-07" db="EMBL/GenBank/DDBJ databases">
        <title>Full genome sequence of Devosia sp. Gsoil 520.</title>
        <authorList>
            <person name="Im W.-T."/>
        </authorList>
    </citation>
    <scope>NUCLEOTIDE SEQUENCE [LARGE SCALE GENOMIC DNA]</scope>
    <source>
        <strain evidence="2 3">Gsoil 520</strain>
    </source>
</reference>
<dbReference type="EMBL" id="CP042304">
    <property type="protein sequence ID" value="QDZ10990.1"/>
    <property type="molecule type" value="Genomic_DNA"/>
</dbReference>
<protein>
    <submittedName>
        <fullName evidence="2">Antibiotic biosynthesis monooxygenase</fullName>
    </submittedName>
</protein>
<evidence type="ECO:0000259" key="1">
    <source>
        <dbReference type="PROSITE" id="PS51725"/>
    </source>
</evidence>
<gene>
    <name evidence="2" type="ORF">FPZ08_09635</name>
</gene>
<accession>A0A5B8LUI3</accession>
<keyword evidence="2" id="KW-0503">Monooxygenase</keyword>
<dbReference type="PROSITE" id="PS51725">
    <property type="entry name" value="ABM"/>
    <property type="match status" value="1"/>
</dbReference>
<dbReference type="PANTHER" id="PTHR33336">
    <property type="entry name" value="QUINOL MONOOXYGENASE YGIN-RELATED"/>
    <property type="match status" value="1"/>
</dbReference>
<dbReference type="Gene3D" id="3.30.70.100">
    <property type="match status" value="1"/>
</dbReference>
<dbReference type="OrthoDB" id="287932at2"/>
<keyword evidence="2" id="KW-0560">Oxidoreductase</keyword>
<proteinExistence type="predicted"/>
<dbReference type="PANTHER" id="PTHR33336:SF15">
    <property type="entry name" value="ABM DOMAIN-CONTAINING PROTEIN"/>
    <property type="match status" value="1"/>
</dbReference>
<dbReference type="InterPro" id="IPR011008">
    <property type="entry name" value="Dimeric_a/b-barrel"/>
</dbReference>
<dbReference type="AlphaFoldDB" id="A0A5B8LUI3"/>
<evidence type="ECO:0000313" key="2">
    <source>
        <dbReference type="EMBL" id="QDZ10990.1"/>
    </source>
</evidence>
<dbReference type="KEGG" id="dea:FPZ08_09635"/>
<dbReference type="Pfam" id="PF03992">
    <property type="entry name" value="ABM"/>
    <property type="match status" value="1"/>
</dbReference>